<dbReference type="InterPro" id="IPR047136">
    <property type="entry name" value="PurB_bact"/>
</dbReference>
<evidence type="ECO:0000313" key="2">
    <source>
        <dbReference type="Proteomes" id="UP001457282"/>
    </source>
</evidence>
<organism evidence="1 2">
    <name type="scientific">Rubus argutus</name>
    <name type="common">Southern blackberry</name>
    <dbReference type="NCBI Taxonomy" id="59490"/>
    <lineage>
        <taxon>Eukaryota</taxon>
        <taxon>Viridiplantae</taxon>
        <taxon>Streptophyta</taxon>
        <taxon>Embryophyta</taxon>
        <taxon>Tracheophyta</taxon>
        <taxon>Spermatophyta</taxon>
        <taxon>Magnoliopsida</taxon>
        <taxon>eudicotyledons</taxon>
        <taxon>Gunneridae</taxon>
        <taxon>Pentapetalae</taxon>
        <taxon>rosids</taxon>
        <taxon>fabids</taxon>
        <taxon>Rosales</taxon>
        <taxon>Rosaceae</taxon>
        <taxon>Rosoideae</taxon>
        <taxon>Rosoideae incertae sedis</taxon>
        <taxon>Rubus</taxon>
    </lineage>
</organism>
<sequence>MGNVYHGKVQCSYSYAILHSSMVCFTHNLGKEEATFAVRLSSSRKDTSSVEPLGKFAGPVGSYGGYLVAYPNIKLEDDSGRFNSF</sequence>
<dbReference type="AlphaFoldDB" id="A0AAW1WLB3"/>
<dbReference type="PANTHER" id="PTHR43411">
    <property type="entry name" value="ADENYLOSUCCINATE LYASE"/>
    <property type="match status" value="1"/>
</dbReference>
<dbReference type="PANTHER" id="PTHR43411:SF1">
    <property type="entry name" value="ADENYLOSUCCINATE LYASE"/>
    <property type="match status" value="1"/>
</dbReference>
<name>A0AAW1WLB3_RUBAR</name>
<reference evidence="1 2" key="1">
    <citation type="journal article" date="2023" name="G3 (Bethesda)">
        <title>A chromosome-length genome assembly and annotation of blackberry (Rubus argutus, cv. 'Hillquist').</title>
        <authorList>
            <person name="Bruna T."/>
            <person name="Aryal R."/>
            <person name="Dudchenko O."/>
            <person name="Sargent D.J."/>
            <person name="Mead D."/>
            <person name="Buti M."/>
            <person name="Cavallini A."/>
            <person name="Hytonen T."/>
            <person name="Andres J."/>
            <person name="Pham M."/>
            <person name="Weisz D."/>
            <person name="Mascagni F."/>
            <person name="Usai G."/>
            <person name="Natali L."/>
            <person name="Bassil N."/>
            <person name="Fernandez G.E."/>
            <person name="Lomsadze A."/>
            <person name="Armour M."/>
            <person name="Olukolu B."/>
            <person name="Poorten T."/>
            <person name="Britton C."/>
            <person name="Davik J."/>
            <person name="Ashrafi H."/>
            <person name="Aiden E.L."/>
            <person name="Borodovsky M."/>
            <person name="Worthington M."/>
        </authorList>
    </citation>
    <scope>NUCLEOTIDE SEQUENCE [LARGE SCALE GENOMIC DNA]</scope>
    <source>
        <strain evidence="1">PI 553951</strain>
    </source>
</reference>
<dbReference type="EMBL" id="JBEDUW010000006">
    <property type="protein sequence ID" value="KAK9924418.1"/>
    <property type="molecule type" value="Genomic_DNA"/>
</dbReference>
<evidence type="ECO:0000313" key="1">
    <source>
        <dbReference type="EMBL" id="KAK9924418.1"/>
    </source>
</evidence>
<comment type="caution">
    <text evidence="1">The sequence shown here is derived from an EMBL/GenBank/DDBJ whole genome shotgun (WGS) entry which is preliminary data.</text>
</comment>
<dbReference type="Proteomes" id="UP001457282">
    <property type="component" value="Unassembled WGS sequence"/>
</dbReference>
<proteinExistence type="predicted"/>
<protein>
    <submittedName>
        <fullName evidence="1">Uncharacterized protein</fullName>
    </submittedName>
</protein>
<keyword evidence="2" id="KW-1185">Reference proteome</keyword>
<accession>A0AAW1WLB3</accession>
<gene>
    <name evidence="1" type="ORF">M0R45_032785</name>
</gene>